<reference evidence="2" key="1">
    <citation type="submission" date="2021-01" db="EMBL/GenBank/DDBJ databases">
        <authorList>
            <person name="Corre E."/>
            <person name="Pelletier E."/>
            <person name="Niang G."/>
            <person name="Scheremetjew M."/>
            <person name="Finn R."/>
            <person name="Kale V."/>
            <person name="Holt S."/>
            <person name="Cochrane G."/>
            <person name="Meng A."/>
            <person name="Brown T."/>
            <person name="Cohen L."/>
        </authorList>
    </citation>
    <scope>NUCLEOTIDE SEQUENCE</scope>
    <source>
        <strain evidence="2">308</strain>
    </source>
</reference>
<dbReference type="AlphaFoldDB" id="A0A7S1BCX0"/>
<accession>A0A7S1BCX0</accession>
<protein>
    <submittedName>
        <fullName evidence="2">Uncharacterized protein</fullName>
    </submittedName>
</protein>
<evidence type="ECO:0000313" key="2">
    <source>
        <dbReference type="EMBL" id="CAD8882895.1"/>
    </source>
</evidence>
<dbReference type="Gene3D" id="2.60.120.620">
    <property type="entry name" value="q2cbj1_9rhob like domain"/>
    <property type="match status" value="1"/>
</dbReference>
<evidence type="ECO:0000256" key="1">
    <source>
        <dbReference type="SAM" id="MobiDB-lite"/>
    </source>
</evidence>
<sequence length="370" mass="39438">MTPMISKSALTQCASLLLITASKTSSSSSIHAFVISPNLPTATRPAFHPATQRPSPLKAKKTRKQKEAATARRLRKSAAGLPAVKKVDRPKHVAQDAPPAARSDDDDAAAVTSRAAELVKLQKRSVQVLTAVKDSVSGLDGESVRSALSASGYCVVDNFLEDAVLTGEMEAEAASLYRSPEASSFSTVSIGSGIYASSVEGGEERYAASPRLVEYVVSLTRHLVPILNAGGGTLREGVQRNSLRVYDRAAKKSALEAIVGESVDGKKFAEVGGTAGFVSEEQKTEGVGVAVLYYMVPEGWEKWEEEEGVYHGGGKVQILGEDGKVLKSISPVRDRLVLIRGDVRHVEDGWVGQNDHALISGCFVVQFMNN</sequence>
<proteinExistence type="predicted"/>
<feature type="compositionally biased region" description="Basic and acidic residues" evidence="1">
    <location>
        <begin position="85"/>
        <end position="94"/>
    </location>
</feature>
<dbReference type="EMBL" id="HBFR01013844">
    <property type="protein sequence ID" value="CAD8882895.1"/>
    <property type="molecule type" value="Transcribed_RNA"/>
</dbReference>
<organism evidence="2">
    <name type="scientific">Corethron hystrix</name>
    <dbReference type="NCBI Taxonomy" id="216773"/>
    <lineage>
        <taxon>Eukaryota</taxon>
        <taxon>Sar</taxon>
        <taxon>Stramenopiles</taxon>
        <taxon>Ochrophyta</taxon>
        <taxon>Bacillariophyta</taxon>
        <taxon>Coscinodiscophyceae</taxon>
        <taxon>Corethrophycidae</taxon>
        <taxon>Corethrales</taxon>
        <taxon>Corethraceae</taxon>
        <taxon>Corethron</taxon>
    </lineage>
</organism>
<gene>
    <name evidence="2" type="ORF">CHYS00102_LOCUS10090</name>
</gene>
<feature type="region of interest" description="Disordered" evidence="1">
    <location>
        <begin position="44"/>
        <end position="109"/>
    </location>
</feature>
<name>A0A7S1BCX0_9STRA</name>